<dbReference type="CDD" id="cd00078">
    <property type="entry name" value="HECTc"/>
    <property type="match status" value="1"/>
</dbReference>
<evidence type="ECO:0000256" key="1">
    <source>
        <dbReference type="ARBA" id="ARBA00000885"/>
    </source>
</evidence>
<dbReference type="FunFam" id="3.30.2160.10:FF:000001">
    <property type="entry name" value="E3 ubiquitin-protein ligase NEDD4-like"/>
    <property type="match status" value="1"/>
</dbReference>
<evidence type="ECO:0000256" key="3">
    <source>
        <dbReference type="ARBA" id="ARBA00022679"/>
    </source>
</evidence>
<dbReference type="PROSITE" id="PS50237">
    <property type="entry name" value="HECT"/>
    <property type="match status" value="1"/>
</dbReference>
<dbReference type="InterPro" id="IPR024928">
    <property type="entry name" value="E3_ub_ligase_SMURF1"/>
</dbReference>
<dbReference type="Proteomes" id="UP000710432">
    <property type="component" value="Unassembled WGS sequence"/>
</dbReference>
<dbReference type="SMART" id="SM00239">
    <property type="entry name" value="C2"/>
    <property type="match status" value="1"/>
</dbReference>
<dbReference type="PANTHER" id="PTHR11254">
    <property type="entry name" value="HECT DOMAIN UBIQUITIN-PROTEIN LIGASE"/>
    <property type="match status" value="1"/>
</dbReference>
<evidence type="ECO:0000256" key="8">
    <source>
        <dbReference type="SAM" id="MobiDB-lite"/>
    </source>
</evidence>
<comment type="catalytic activity">
    <reaction evidence="1 5">
        <text>S-ubiquitinyl-[E2 ubiquitin-conjugating enzyme]-L-cysteine + [acceptor protein]-L-lysine = [E2 ubiquitin-conjugating enzyme]-L-cysteine + N(6)-ubiquitinyl-[acceptor protein]-L-lysine.</text>
        <dbReference type="EC" id="2.3.2.26"/>
    </reaction>
</comment>
<dbReference type="InterPro" id="IPR000569">
    <property type="entry name" value="HECT_dom"/>
</dbReference>
<dbReference type="GO" id="GO:0030514">
    <property type="term" value="P:negative regulation of BMP signaling pathway"/>
    <property type="evidence" value="ECO:0007669"/>
    <property type="project" value="TreeGrafter"/>
</dbReference>
<dbReference type="GO" id="GO:0016567">
    <property type="term" value="P:protein ubiquitination"/>
    <property type="evidence" value="ECO:0007669"/>
    <property type="project" value="UniProtKB-UniPathway"/>
</dbReference>
<comment type="caution">
    <text evidence="11">The sequence shown here is derived from an EMBL/GenBank/DDBJ whole genome shotgun (WGS) entry which is preliminary data.</text>
</comment>
<dbReference type="Pfam" id="PF00632">
    <property type="entry name" value="HECT"/>
    <property type="match status" value="1"/>
</dbReference>
<dbReference type="GO" id="GO:0061630">
    <property type="term" value="F:ubiquitin protein ligase activity"/>
    <property type="evidence" value="ECO:0007669"/>
    <property type="project" value="UniProtKB-EC"/>
</dbReference>
<dbReference type="Gene3D" id="2.60.40.150">
    <property type="entry name" value="C2 domain"/>
    <property type="match status" value="1"/>
</dbReference>
<feature type="domain" description="C2" evidence="9">
    <location>
        <begin position="13"/>
        <end position="138"/>
    </location>
</feature>
<name>A0A8J6GK75_MICOH</name>
<feature type="region of interest" description="Disordered" evidence="8">
    <location>
        <begin position="236"/>
        <end position="259"/>
    </location>
</feature>
<dbReference type="FunFam" id="3.30.2410.10:FF:000014">
    <property type="entry name" value="E3 ubiquitin-protein ligase SMURF1"/>
    <property type="match status" value="1"/>
</dbReference>
<proteinExistence type="predicted"/>
<dbReference type="GO" id="GO:0005737">
    <property type="term" value="C:cytoplasm"/>
    <property type="evidence" value="ECO:0007669"/>
    <property type="project" value="TreeGrafter"/>
</dbReference>
<organism evidence="11 12">
    <name type="scientific">Microtus ochrogaster</name>
    <name type="common">Prairie vole</name>
    <dbReference type="NCBI Taxonomy" id="79684"/>
    <lineage>
        <taxon>Eukaryota</taxon>
        <taxon>Metazoa</taxon>
        <taxon>Chordata</taxon>
        <taxon>Craniata</taxon>
        <taxon>Vertebrata</taxon>
        <taxon>Euteleostomi</taxon>
        <taxon>Mammalia</taxon>
        <taxon>Eutheria</taxon>
        <taxon>Euarchontoglires</taxon>
        <taxon>Glires</taxon>
        <taxon>Rodentia</taxon>
        <taxon>Myomorpha</taxon>
        <taxon>Muroidea</taxon>
        <taxon>Cricetidae</taxon>
        <taxon>Arvicolinae</taxon>
        <taxon>Microtus</taxon>
    </lineage>
</organism>
<evidence type="ECO:0000259" key="10">
    <source>
        <dbReference type="PROSITE" id="PS50237"/>
    </source>
</evidence>
<dbReference type="SMART" id="SM00119">
    <property type="entry name" value="HECTc"/>
    <property type="match status" value="1"/>
</dbReference>
<accession>A0A8J6GK75</accession>
<dbReference type="AlphaFoldDB" id="A0A8J6GK75"/>
<dbReference type="InterPro" id="IPR050409">
    <property type="entry name" value="E3_ubiq-protein_ligase"/>
</dbReference>
<dbReference type="SUPFAM" id="SSF56204">
    <property type="entry name" value="Hect, E3 ligase catalytic domain"/>
    <property type="match status" value="1"/>
</dbReference>
<dbReference type="PANTHER" id="PTHR11254:SF293">
    <property type="entry name" value="E3 UBIQUITIN-PROTEIN LIGASE SMURF1"/>
    <property type="match status" value="1"/>
</dbReference>
<dbReference type="PIRSF" id="PIRSF001569">
    <property type="entry name" value="E3_ub_ligase_SMURF1"/>
    <property type="match status" value="1"/>
</dbReference>
<reference evidence="11" key="1">
    <citation type="submission" date="2020-03" db="EMBL/GenBank/DDBJ databases">
        <title>Studies in the Genomics of Life Span.</title>
        <authorList>
            <person name="Glass D."/>
        </authorList>
    </citation>
    <scope>NUCLEOTIDE SEQUENCE</scope>
    <source>
        <strain evidence="11">LTLLF</strain>
        <tissue evidence="11">Muscle</tissue>
    </source>
</reference>
<comment type="pathway">
    <text evidence="2 5">Protein modification; protein ubiquitination.</text>
</comment>
<dbReference type="Pfam" id="PF00168">
    <property type="entry name" value="C2"/>
    <property type="match status" value="1"/>
</dbReference>
<dbReference type="PROSITE" id="PS50004">
    <property type="entry name" value="C2"/>
    <property type="match status" value="1"/>
</dbReference>
<evidence type="ECO:0000259" key="9">
    <source>
        <dbReference type="PROSITE" id="PS50004"/>
    </source>
</evidence>
<dbReference type="EMBL" id="JAATJU010022151">
    <property type="protein sequence ID" value="KAH0511847.1"/>
    <property type="molecule type" value="Genomic_DNA"/>
</dbReference>
<dbReference type="Gene3D" id="3.90.1750.10">
    <property type="entry name" value="Hect, E3 ligase catalytic domains"/>
    <property type="match status" value="1"/>
</dbReference>
<evidence type="ECO:0000256" key="2">
    <source>
        <dbReference type="ARBA" id="ARBA00004906"/>
    </source>
</evidence>
<feature type="domain" description="HECT" evidence="10">
    <location>
        <begin position="533"/>
        <end position="870"/>
    </location>
</feature>
<sequence>MSRNPELDQHLPAAHSLHLILHPSHAQPWPWILLPDLVVGRTLLSAGKGRLPDPFAKIVVDGSGQCHSTDTVKNTLDPKWNQHYDLYVGKTDSITISVWNHKKIHKKQGAGFLGCVRLLSNAISRLKDTGYQRLDLCKLNPSDTDAVRGQIVVSLQTRDRIGSGGSVVDCRGLLENEGTVYEDSGPGRPLSCLMEEPAPYTDGTGAAAGGGNCRFVESPNQDQRLQVQRLRNAEVRGSLQTPQNRPHGHQSPELPEGYAANGLAVPSTAVPSTAVPSTAVPSAAVPSAAVPSTAVPSVAVPSTAVPSTAVSSAAVAICGTVCTPAATSLQMWYSVLTCSHITEDAVQCAHCHHITSVHTCSHITEDAVRHITEDAVQCAHCRHITSVHTCSHITEDAVQCAHCRHITSVHTCSHITEDAAQCAHITEDVVRPLGTIPGGDEAFLYEFLLQGHTSEPSHQCQLKEPSQPLQLPSEGSMEDEELPAQRYERDLVQKLKVLRHELSLQQPQAGHCRIEVSREEIFEESYRQIMKMRPKDLKKRLMVKFRGEEGLDYGGVAREWLYLLCHEMLNPYYGLFQYSTDDIYTLQINPDSSVNPDHLSYFHFVGRIMGLAVFHGHYINGGFTVPFYKQLLGKPIQLSDLESVDPELHKSLVWILENDITPVLDHTFCVEHNAFGRILQHELKPNGRNVPVTEENKKEYVRLYVNWRFMRGIEAQFLALQKGFNELIPQHLLKPFDQKELELIIGGLDKIDLNDWKSNTRLKHCVADSNIVRWFWQAVETFDEERRARLLQFVTGSTRVPLQGFKALQGSTGAAGPRLFTIHLIDANTDNLPKAHTCFNRIDIPPYESYEKLYEKLLTAVEETCGFAVE</sequence>
<dbReference type="InterPro" id="IPR000008">
    <property type="entry name" value="C2_dom"/>
</dbReference>
<dbReference type="InterPro" id="IPR035983">
    <property type="entry name" value="Hect_E3_ubiquitin_ligase"/>
</dbReference>
<evidence type="ECO:0000256" key="7">
    <source>
        <dbReference type="PROSITE-ProRule" id="PRU00104"/>
    </source>
</evidence>
<dbReference type="GO" id="GO:0043161">
    <property type="term" value="P:proteasome-mediated ubiquitin-dependent protein catabolic process"/>
    <property type="evidence" value="ECO:0007669"/>
    <property type="project" value="TreeGrafter"/>
</dbReference>
<dbReference type="InterPro" id="IPR035892">
    <property type="entry name" value="C2_domain_sf"/>
</dbReference>
<evidence type="ECO:0000256" key="5">
    <source>
        <dbReference type="PIRNR" id="PIRNR001569"/>
    </source>
</evidence>
<dbReference type="Gene3D" id="3.30.2160.10">
    <property type="entry name" value="Hect, E3 ligase catalytic domain"/>
    <property type="match status" value="1"/>
</dbReference>
<dbReference type="EC" id="2.3.2.26" evidence="5"/>
<feature type="region of interest" description="Disordered" evidence="8">
    <location>
        <begin position="456"/>
        <end position="479"/>
    </location>
</feature>
<dbReference type="FunFam" id="3.90.1750.10:FF:000079">
    <property type="entry name" value="E3 ubiquitin-protein ligase"/>
    <property type="match status" value="1"/>
</dbReference>
<keyword evidence="3 5" id="KW-0808">Transferase</keyword>
<evidence type="ECO:0000313" key="12">
    <source>
        <dbReference type="Proteomes" id="UP000710432"/>
    </source>
</evidence>
<evidence type="ECO:0000256" key="4">
    <source>
        <dbReference type="ARBA" id="ARBA00022786"/>
    </source>
</evidence>
<dbReference type="FunFam" id="2.60.40.150:FF:000024">
    <property type="entry name" value="E3 ubiquitin-protein ligase"/>
    <property type="match status" value="1"/>
</dbReference>
<dbReference type="SUPFAM" id="SSF49562">
    <property type="entry name" value="C2 domain (Calcium/lipid-binding domain, CaLB)"/>
    <property type="match status" value="1"/>
</dbReference>
<protein>
    <recommendedName>
        <fullName evidence="5">E3 ubiquitin-protein ligase</fullName>
        <ecNumber evidence="5">2.3.2.26</ecNumber>
    </recommendedName>
</protein>
<evidence type="ECO:0000313" key="11">
    <source>
        <dbReference type="EMBL" id="KAH0511847.1"/>
    </source>
</evidence>
<evidence type="ECO:0000256" key="6">
    <source>
        <dbReference type="PIRSR" id="PIRSR001569-1"/>
    </source>
</evidence>
<dbReference type="CDD" id="cd08382">
    <property type="entry name" value="C2_Smurf-like"/>
    <property type="match status" value="1"/>
</dbReference>
<dbReference type="GO" id="GO:0046332">
    <property type="term" value="F:SMAD binding"/>
    <property type="evidence" value="ECO:0007669"/>
    <property type="project" value="TreeGrafter"/>
</dbReference>
<dbReference type="Gene3D" id="3.30.2410.10">
    <property type="entry name" value="Hect, E3 ligase catalytic domain"/>
    <property type="match status" value="1"/>
</dbReference>
<feature type="active site" description="Glycyl thioester intermediate" evidence="6 7">
    <location>
        <position position="838"/>
    </location>
</feature>
<dbReference type="UniPathway" id="UPA00143"/>
<gene>
    <name evidence="11" type="ORF">LTLLF_149865</name>
</gene>
<keyword evidence="4 5" id="KW-0833">Ubl conjugation pathway</keyword>